<name>A0A090E6P9_MESPL</name>
<dbReference type="AlphaFoldDB" id="A0A090E6P9"/>
<proteinExistence type="predicted"/>
<organism evidence="1 2">
    <name type="scientific">Mesorhizobium plurifarium</name>
    <dbReference type="NCBI Taxonomy" id="69974"/>
    <lineage>
        <taxon>Bacteria</taxon>
        <taxon>Pseudomonadati</taxon>
        <taxon>Pseudomonadota</taxon>
        <taxon>Alphaproteobacteria</taxon>
        <taxon>Hyphomicrobiales</taxon>
        <taxon>Phyllobacteriaceae</taxon>
        <taxon>Mesorhizobium</taxon>
    </lineage>
</organism>
<keyword evidence="2" id="KW-1185">Reference proteome</keyword>
<gene>
    <name evidence="1" type="ORF">MPL3356_540058</name>
</gene>
<protein>
    <submittedName>
        <fullName evidence="1">Uncharacterized protein</fullName>
    </submittedName>
</protein>
<reference evidence="2" key="1">
    <citation type="submission" date="2014-08" db="EMBL/GenBank/DDBJ databases">
        <authorList>
            <person name="Moulin L."/>
        </authorList>
    </citation>
    <scope>NUCLEOTIDE SEQUENCE [LARGE SCALE GENOMIC DNA]</scope>
</reference>
<evidence type="ECO:0000313" key="1">
    <source>
        <dbReference type="EMBL" id="CDX25333.1"/>
    </source>
</evidence>
<sequence>MRKTKTKSARSESERSRHALRNAGLEMDRLAIHNEVAISDVMDRLRFRLNRVDPGFQDLKDEQVTSVHQACIYGPAFEIGVALGDQGSRNSLGGKGRQPSCRELVSVASGAVSNLDDFFREANGRDRDYAFLRLTQGEEGEVVARYDAGDCRRRDPRHHVPGHGHDVRATLF</sequence>
<accession>A0A090E6P9</accession>
<evidence type="ECO:0000313" key="2">
    <source>
        <dbReference type="Proteomes" id="UP000045285"/>
    </source>
</evidence>
<dbReference type="EMBL" id="CCMZ01000050">
    <property type="protein sequence ID" value="CDX25333.1"/>
    <property type="molecule type" value="Genomic_DNA"/>
</dbReference>
<dbReference type="Proteomes" id="UP000045285">
    <property type="component" value="Unassembled WGS sequence"/>
</dbReference>